<dbReference type="EMBL" id="PVNS01000006">
    <property type="protein sequence ID" value="PRO65726.1"/>
    <property type="molecule type" value="Genomic_DNA"/>
</dbReference>
<keyword evidence="1" id="KW-0560">Oxidoreductase</keyword>
<evidence type="ECO:0000259" key="2">
    <source>
        <dbReference type="Pfam" id="PF01266"/>
    </source>
</evidence>
<dbReference type="InterPro" id="IPR006076">
    <property type="entry name" value="FAD-dep_OxRdtase"/>
</dbReference>
<dbReference type="PANTHER" id="PTHR13847">
    <property type="entry name" value="SARCOSINE DEHYDROGENASE-RELATED"/>
    <property type="match status" value="1"/>
</dbReference>
<protein>
    <recommendedName>
        <fullName evidence="2">FAD dependent oxidoreductase domain-containing protein</fullName>
    </recommendedName>
</protein>
<feature type="domain" description="FAD dependent oxidoreductase" evidence="2">
    <location>
        <begin position="3"/>
        <end position="335"/>
    </location>
</feature>
<dbReference type="OrthoDB" id="9794226at2"/>
<evidence type="ECO:0000256" key="1">
    <source>
        <dbReference type="ARBA" id="ARBA00023002"/>
    </source>
</evidence>
<comment type="caution">
    <text evidence="3">The sequence shown here is derived from an EMBL/GenBank/DDBJ whole genome shotgun (WGS) entry which is preliminary data.</text>
</comment>
<sequence length="355" mass="37462">MYDLLVIGGGIQGLSAAWHAAQSGADVLVVEKGTAAGGATKAAAGMLGAQTERHAGEALQRAAVSARDYWKTWAAEIERTSGKSTGLRLHGAYRTASSPECIHELRSAAVEQKALGLEVQSRFPDGADVKESVFFPQEAQVDAIQAAAAIAQGIKNAGGEIREKTTVRAAVLSGDVWQVETESGIYQSRYVLQAPGISGAVKGTSLSGAVLEPVKGECLAVRPAVQPFKETIVDEHIYLVPKADGRIIIGATETPGDETLDVHAGAAAQLLSRAVALYPALADAALIQHWAGVRPRRRGGPPLVAETKPGLFTTIGHYRNGILYAGWTGRLLTRWMDTGSRPEELAPFSPEEVTK</sequence>
<reference evidence="3 4" key="1">
    <citation type="submission" date="2018-03" db="EMBL/GenBank/DDBJ databases">
        <title>Bacillus urumqiensis sp. nov., a moderately haloalkaliphilic bacterium isolated from a salt lake.</title>
        <authorList>
            <person name="Zhao B."/>
            <person name="Liao Z."/>
        </authorList>
    </citation>
    <scope>NUCLEOTIDE SEQUENCE [LARGE SCALE GENOMIC DNA]</scope>
    <source>
        <strain evidence="3 4">BZ-SZ-XJ18</strain>
    </source>
</reference>
<dbReference type="RefSeq" id="WP_105958823.1">
    <property type="nucleotide sequence ID" value="NZ_PVNS01000006.1"/>
</dbReference>
<dbReference type="Proteomes" id="UP000243650">
    <property type="component" value="Unassembled WGS sequence"/>
</dbReference>
<proteinExistence type="predicted"/>
<dbReference type="Gene3D" id="3.30.9.10">
    <property type="entry name" value="D-Amino Acid Oxidase, subunit A, domain 2"/>
    <property type="match status" value="1"/>
</dbReference>
<evidence type="ECO:0000313" key="3">
    <source>
        <dbReference type="EMBL" id="PRO65726.1"/>
    </source>
</evidence>
<keyword evidence="4" id="KW-1185">Reference proteome</keyword>
<evidence type="ECO:0000313" key="4">
    <source>
        <dbReference type="Proteomes" id="UP000243650"/>
    </source>
</evidence>
<accession>A0A2P6MHG2</accession>
<dbReference type="AlphaFoldDB" id="A0A2P6MHG2"/>
<dbReference type="PANTHER" id="PTHR13847:SF289">
    <property type="entry name" value="GLYCINE OXIDASE"/>
    <property type="match status" value="1"/>
</dbReference>
<gene>
    <name evidence="3" type="ORF">C6I21_07445</name>
</gene>
<dbReference type="Gene3D" id="3.50.50.60">
    <property type="entry name" value="FAD/NAD(P)-binding domain"/>
    <property type="match status" value="1"/>
</dbReference>
<dbReference type="Pfam" id="PF01266">
    <property type="entry name" value="DAO"/>
    <property type="match status" value="1"/>
</dbReference>
<organism evidence="3 4">
    <name type="scientific">Alkalicoccus urumqiensis</name>
    <name type="common">Bacillus urumqiensis</name>
    <dbReference type="NCBI Taxonomy" id="1548213"/>
    <lineage>
        <taxon>Bacteria</taxon>
        <taxon>Bacillati</taxon>
        <taxon>Bacillota</taxon>
        <taxon>Bacilli</taxon>
        <taxon>Bacillales</taxon>
        <taxon>Bacillaceae</taxon>
        <taxon>Alkalicoccus</taxon>
    </lineage>
</organism>
<dbReference type="InterPro" id="IPR036188">
    <property type="entry name" value="FAD/NAD-bd_sf"/>
</dbReference>
<dbReference type="GO" id="GO:0005737">
    <property type="term" value="C:cytoplasm"/>
    <property type="evidence" value="ECO:0007669"/>
    <property type="project" value="TreeGrafter"/>
</dbReference>
<name>A0A2P6MHG2_ALKUR</name>
<dbReference type="SUPFAM" id="SSF51905">
    <property type="entry name" value="FAD/NAD(P)-binding domain"/>
    <property type="match status" value="1"/>
</dbReference>
<dbReference type="GO" id="GO:0016491">
    <property type="term" value="F:oxidoreductase activity"/>
    <property type="evidence" value="ECO:0007669"/>
    <property type="project" value="UniProtKB-KW"/>
</dbReference>